<dbReference type="Pfam" id="PF13391">
    <property type="entry name" value="HNH_2"/>
    <property type="match status" value="1"/>
</dbReference>
<protein>
    <recommendedName>
        <fullName evidence="1">HNH nuclease domain-containing protein</fullName>
    </recommendedName>
</protein>
<dbReference type="InterPro" id="IPR003615">
    <property type="entry name" value="HNH_nuc"/>
</dbReference>
<feature type="domain" description="HNH nuclease" evidence="1">
    <location>
        <begin position="113"/>
        <end position="180"/>
    </location>
</feature>
<accession>A0A1L9W097</accession>
<dbReference type="EMBL" id="KV878888">
    <property type="protein sequence ID" value="OJJ89600.1"/>
    <property type="molecule type" value="Genomic_DNA"/>
</dbReference>
<dbReference type="GeneID" id="34459873"/>
<evidence type="ECO:0000313" key="3">
    <source>
        <dbReference type="Proteomes" id="UP000184300"/>
    </source>
</evidence>
<dbReference type="AlphaFoldDB" id="A0A1L9W097"/>
<dbReference type="STRING" id="1160497.A0A1L9W097"/>
<sequence length="232" mass="26601">MLAQECLYRYCREIVNFPLNVCWRIFHLNNDGSTGDLLRQVDHDMVVPRKYIVLDEDSGSLDINVTSDRAPRRVYSRPPSSDHINQDSHFRNVLRERDRKYAISGKSLRAKNRPFLGLSSTHVYSVSRINEWKTQNYRRWIADTSSPREVGNSRIFSPQNGLLLMAGIDMIWDAWRIGIDPDEGFKIICFGEDAVMLGGCRLAESAITRPTLTIVLALTFCDGISACVFWRL</sequence>
<organism evidence="2 3">
    <name type="scientific">Aspergillus glaucus CBS 516.65</name>
    <dbReference type="NCBI Taxonomy" id="1160497"/>
    <lineage>
        <taxon>Eukaryota</taxon>
        <taxon>Fungi</taxon>
        <taxon>Dikarya</taxon>
        <taxon>Ascomycota</taxon>
        <taxon>Pezizomycotina</taxon>
        <taxon>Eurotiomycetes</taxon>
        <taxon>Eurotiomycetidae</taxon>
        <taxon>Eurotiales</taxon>
        <taxon>Aspergillaceae</taxon>
        <taxon>Aspergillus</taxon>
        <taxon>Aspergillus subgen. Aspergillus</taxon>
    </lineage>
</organism>
<dbReference type="RefSeq" id="XP_022406262.1">
    <property type="nucleotide sequence ID" value="XM_022543612.1"/>
</dbReference>
<name>A0A1L9W097_ASPGL</name>
<proteinExistence type="predicted"/>
<dbReference type="Proteomes" id="UP000184300">
    <property type="component" value="Unassembled WGS sequence"/>
</dbReference>
<evidence type="ECO:0000313" key="2">
    <source>
        <dbReference type="EMBL" id="OJJ89600.1"/>
    </source>
</evidence>
<gene>
    <name evidence="2" type="ORF">ASPGLDRAFT_268507</name>
</gene>
<evidence type="ECO:0000259" key="1">
    <source>
        <dbReference type="Pfam" id="PF13391"/>
    </source>
</evidence>
<dbReference type="OrthoDB" id="2142759at2759"/>
<dbReference type="VEuPathDB" id="FungiDB:ASPGLDRAFT_268507"/>
<keyword evidence="3" id="KW-1185">Reference proteome</keyword>
<reference evidence="3" key="1">
    <citation type="journal article" date="2017" name="Genome Biol.">
        <title>Comparative genomics reveals high biological diversity and specific adaptations in the industrially and medically important fungal genus Aspergillus.</title>
        <authorList>
            <person name="de Vries R.P."/>
            <person name="Riley R."/>
            <person name="Wiebenga A."/>
            <person name="Aguilar-Osorio G."/>
            <person name="Amillis S."/>
            <person name="Uchima C.A."/>
            <person name="Anderluh G."/>
            <person name="Asadollahi M."/>
            <person name="Askin M."/>
            <person name="Barry K."/>
            <person name="Battaglia E."/>
            <person name="Bayram O."/>
            <person name="Benocci T."/>
            <person name="Braus-Stromeyer S.A."/>
            <person name="Caldana C."/>
            <person name="Canovas D."/>
            <person name="Cerqueira G.C."/>
            <person name="Chen F."/>
            <person name="Chen W."/>
            <person name="Choi C."/>
            <person name="Clum A."/>
            <person name="Dos Santos R.A."/>
            <person name="Damasio A.R."/>
            <person name="Diallinas G."/>
            <person name="Emri T."/>
            <person name="Fekete E."/>
            <person name="Flipphi M."/>
            <person name="Freyberg S."/>
            <person name="Gallo A."/>
            <person name="Gournas C."/>
            <person name="Habgood R."/>
            <person name="Hainaut M."/>
            <person name="Harispe M.L."/>
            <person name="Henrissat B."/>
            <person name="Hilden K.S."/>
            <person name="Hope R."/>
            <person name="Hossain A."/>
            <person name="Karabika E."/>
            <person name="Karaffa L."/>
            <person name="Karanyi Z."/>
            <person name="Krasevec N."/>
            <person name="Kuo A."/>
            <person name="Kusch H."/>
            <person name="LaButti K."/>
            <person name="Lagendijk E.L."/>
            <person name="Lapidus A."/>
            <person name="Levasseur A."/>
            <person name="Lindquist E."/>
            <person name="Lipzen A."/>
            <person name="Logrieco A.F."/>
            <person name="MacCabe A."/>
            <person name="Maekelae M.R."/>
            <person name="Malavazi I."/>
            <person name="Melin P."/>
            <person name="Meyer V."/>
            <person name="Mielnichuk N."/>
            <person name="Miskei M."/>
            <person name="Molnar A.P."/>
            <person name="Mule G."/>
            <person name="Ngan C.Y."/>
            <person name="Orejas M."/>
            <person name="Orosz E."/>
            <person name="Ouedraogo J.P."/>
            <person name="Overkamp K.M."/>
            <person name="Park H.-S."/>
            <person name="Perrone G."/>
            <person name="Piumi F."/>
            <person name="Punt P.J."/>
            <person name="Ram A.F."/>
            <person name="Ramon A."/>
            <person name="Rauscher S."/>
            <person name="Record E."/>
            <person name="Riano-Pachon D.M."/>
            <person name="Robert V."/>
            <person name="Roehrig J."/>
            <person name="Ruller R."/>
            <person name="Salamov A."/>
            <person name="Salih N.S."/>
            <person name="Samson R.A."/>
            <person name="Sandor E."/>
            <person name="Sanguinetti M."/>
            <person name="Schuetze T."/>
            <person name="Sepcic K."/>
            <person name="Shelest E."/>
            <person name="Sherlock G."/>
            <person name="Sophianopoulou V."/>
            <person name="Squina F.M."/>
            <person name="Sun H."/>
            <person name="Susca A."/>
            <person name="Todd R.B."/>
            <person name="Tsang A."/>
            <person name="Unkles S.E."/>
            <person name="van de Wiele N."/>
            <person name="van Rossen-Uffink D."/>
            <person name="Oliveira J.V."/>
            <person name="Vesth T.C."/>
            <person name="Visser J."/>
            <person name="Yu J.-H."/>
            <person name="Zhou M."/>
            <person name="Andersen M.R."/>
            <person name="Archer D.B."/>
            <person name="Baker S.E."/>
            <person name="Benoit I."/>
            <person name="Brakhage A.A."/>
            <person name="Braus G.H."/>
            <person name="Fischer R."/>
            <person name="Frisvad J.C."/>
            <person name="Goldman G.H."/>
            <person name="Houbraken J."/>
            <person name="Oakley B."/>
            <person name="Pocsi I."/>
            <person name="Scazzocchio C."/>
            <person name="Seiboth B."/>
            <person name="vanKuyk P.A."/>
            <person name="Wortman J."/>
            <person name="Dyer P.S."/>
            <person name="Grigoriev I.V."/>
        </authorList>
    </citation>
    <scope>NUCLEOTIDE SEQUENCE [LARGE SCALE GENOMIC DNA]</scope>
    <source>
        <strain evidence="3">CBS 516.65</strain>
    </source>
</reference>